<evidence type="ECO:0000313" key="6">
    <source>
        <dbReference type="Proteomes" id="UP001139311"/>
    </source>
</evidence>
<dbReference type="AlphaFoldDB" id="A0A9X1ID71"/>
<comment type="caution">
    <text evidence="5">The sequence shown here is derived from an EMBL/GenBank/DDBJ whole genome shotgun (WGS) entry which is preliminary data.</text>
</comment>
<dbReference type="SUPFAM" id="SSF51735">
    <property type="entry name" value="NAD(P)-binding Rossmann-fold domains"/>
    <property type="match status" value="1"/>
</dbReference>
<dbReference type="Proteomes" id="UP001139311">
    <property type="component" value="Unassembled WGS sequence"/>
</dbReference>
<dbReference type="GO" id="GO:0016491">
    <property type="term" value="F:oxidoreductase activity"/>
    <property type="evidence" value="ECO:0007669"/>
    <property type="project" value="UniProtKB-KW"/>
</dbReference>
<gene>
    <name evidence="5" type="ORF">LHA35_04015</name>
</gene>
<evidence type="ECO:0000256" key="1">
    <source>
        <dbReference type="ARBA" id="ARBA00007637"/>
    </source>
</evidence>
<dbReference type="InterPro" id="IPR001509">
    <property type="entry name" value="Epimerase_deHydtase"/>
</dbReference>
<dbReference type="PANTHER" id="PTHR43103">
    <property type="entry name" value="NUCLEOSIDE-DIPHOSPHATE-SUGAR EPIMERASE"/>
    <property type="match status" value="1"/>
</dbReference>
<reference evidence="5" key="1">
    <citation type="submission" date="2021-10" db="EMBL/GenBank/DDBJ databases">
        <title>Roseicella aerolatum sp. nov., isolated from aerosols of e-waste dismantling site.</title>
        <authorList>
            <person name="Qin T."/>
        </authorList>
    </citation>
    <scope>NUCLEOTIDE SEQUENCE</scope>
    <source>
        <strain evidence="5">GB24</strain>
    </source>
</reference>
<dbReference type="Pfam" id="PF01370">
    <property type="entry name" value="Epimerase"/>
    <property type="match status" value="1"/>
</dbReference>
<dbReference type="Gene3D" id="3.40.50.720">
    <property type="entry name" value="NAD(P)-binding Rossmann-like Domain"/>
    <property type="match status" value="1"/>
</dbReference>
<evidence type="ECO:0000256" key="3">
    <source>
        <dbReference type="ARBA" id="ARBA00023027"/>
    </source>
</evidence>
<name>A0A9X1ID71_9PROT</name>
<comment type="similarity">
    <text evidence="1">Belongs to the NAD(P)-dependent epimerase/dehydratase family.</text>
</comment>
<keyword evidence="3" id="KW-0520">NAD</keyword>
<dbReference type="RefSeq" id="WP_226604811.1">
    <property type="nucleotide sequence ID" value="NZ_JAJAQI010000004.1"/>
</dbReference>
<evidence type="ECO:0000313" key="5">
    <source>
        <dbReference type="EMBL" id="MCB4820895.1"/>
    </source>
</evidence>
<dbReference type="EMBL" id="JAJAQI010000004">
    <property type="protein sequence ID" value="MCB4820895.1"/>
    <property type="molecule type" value="Genomic_DNA"/>
</dbReference>
<proteinExistence type="inferred from homology"/>
<dbReference type="PANTHER" id="PTHR43103:SF5">
    <property type="entry name" value="4-EPIMERASE, PUTATIVE (AFU_ORTHOLOGUE AFUA_7G00360)-RELATED"/>
    <property type="match status" value="1"/>
</dbReference>
<organism evidence="5 6">
    <name type="scientific">Roseicella aerolata</name>
    <dbReference type="NCBI Taxonomy" id="2883479"/>
    <lineage>
        <taxon>Bacteria</taxon>
        <taxon>Pseudomonadati</taxon>
        <taxon>Pseudomonadota</taxon>
        <taxon>Alphaproteobacteria</taxon>
        <taxon>Acetobacterales</taxon>
        <taxon>Roseomonadaceae</taxon>
        <taxon>Roseicella</taxon>
    </lineage>
</organism>
<keyword evidence="2" id="KW-0560">Oxidoreductase</keyword>
<accession>A0A9X1ID71</accession>
<dbReference type="InterPro" id="IPR036291">
    <property type="entry name" value="NAD(P)-bd_dom_sf"/>
</dbReference>
<evidence type="ECO:0000256" key="2">
    <source>
        <dbReference type="ARBA" id="ARBA00023002"/>
    </source>
</evidence>
<protein>
    <submittedName>
        <fullName evidence="5">NAD(P)-dependent oxidoreductase</fullName>
    </submittedName>
</protein>
<sequence>MPETPTKPVLLTGASGNLGRMLARELAALGWTLRLTDIAPFPDPLPPRAGFTRMDLADGVGLLRLAEGCGAILHFGGISVEQPFGTVLGPNIQGLYHVYEAARREAARVIFASSNHSIGFHERPKGADGSPHGAESEKIDMDCAFRPDGYYGLSKAYGELMGRLYWDKHGVENVNLRIGSCFPEPTEARMLSTWLSYADLARLCVAAVTAPRSGHCVIWACSDNPASFWGQDHRDRIGWQPQDSAEAWRARVGHITSGNPVIERYQGGSYTAIGYSRGKPSARDAFALD</sequence>
<keyword evidence="6" id="KW-1185">Reference proteome</keyword>
<evidence type="ECO:0000259" key="4">
    <source>
        <dbReference type="Pfam" id="PF01370"/>
    </source>
</evidence>
<feature type="domain" description="NAD-dependent epimerase/dehydratase" evidence="4">
    <location>
        <begin position="9"/>
        <end position="182"/>
    </location>
</feature>